<evidence type="ECO:0000259" key="3">
    <source>
        <dbReference type="PROSITE" id="PS01180"/>
    </source>
</evidence>
<name>A0AAU9W4H4_9CNID</name>
<dbReference type="PANTHER" id="PTHR24255:SF31">
    <property type="entry name" value="CUBILIN-LIKE PROTEIN"/>
    <property type="match status" value="1"/>
</dbReference>
<dbReference type="EMBL" id="CALNXJ010000007">
    <property type="protein sequence ID" value="CAH3043129.1"/>
    <property type="molecule type" value="Genomic_DNA"/>
</dbReference>
<reference evidence="4 5" key="1">
    <citation type="submission" date="2022-05" db="EMBL/GenBank/DDBJ databases">
        <authorList>
            <consortium name="Genoscope - CEA"/>
            <person name="William W."/>
        </authorList>
    </citation>
    <scope>NUCLEOTIDE SEQUENCE [LARGE SCALE GENOMIC DNA]</scope>
</reference>
<evidence type="ECO:0000313" key="4">
    <source>
        <dbReference type="EMBL" id="CAH3043129.1"/>
    </source>
</evidence>
<dbReference type="FunFam" id="2.60.120.290:FF:000005">
    <property type="entry name" value="Procollagen C-endopeptidase enhancer 1"/>
    <property type="match status" value="1"/>
</dbReference>
<dbReference type="GO" id="GO:0005615">
    <property type="term" value="C:extracellular space"/>
    <property type="evidence" value="ECO:0007669"/>
    <property type="project" value="TreeGrafter"/>
</dbReference>
<dbReference type="InterPro" id="IPR035914">
    <property type="entry name" value="Sperma_CUB_dom_sf"/>
</dbReference>
<proteinExistence type="predicted"/>
<dbReference type="PROSITE" id="PS01180">
    <property type="entry name" value="CUB"/>
    <property type="match status" value="1"/>
</dbReference>
<sequence>ISLECGVLVNSTLKSPGYPFRYPADMDCEYFVPIPPGGPMEIYFVDFDVEFDPSCSYDIVKIANDQNYTLGEYCGRRTGQTVAVYGNFASITFHTDSSVGKRGFFFRFKTVPAGLYSS</sequence>
<dbReference type="SMART" id="SM00042">
    <property type="entry name" value="CUB"/>
    <property type="match status" value="1"/>
</dbReference>
<keyword evidence="5" id="KW-1185">Reference proteome</keyword>
<evidence type="ECO:0000256" key="2">
    <source>
        <dbReference type="PROSITE-ProRule" id="PRU00059"/>
    </source>
</evidence>
<dbReference type="Pfam" id="PF00431">
    <property type="entry name" value="CUB"/>
    <property type="match status" value="1"/>
</dbReference>
<keyword evidence="1" id="KW-1015">Disulfide bond</keyword>
<protein>
    <recommendedName>
        <fullName evidence="3">CUB domain-containing protein</fullName>
    </recommendedName>
</protein>
<dbReference type="Proteomes" id="UP001159428">
    <property type="component" value="Unassembled WGS sequence"/>
</dbReference>
<feature type="domain" description="CUB" evidence="3">
    <location>
        <begin position="1"/>
        <end position="111"/>
    </location>
</feature>
<evidence type="ECO:0000256" key="1">
    <source>
        <dbReference type="ARBA" id="ARBA00023157"/>
    </source>
</evidence>
<dbReference type="CDD" id="cd00041">
    <property type="entry name" value="CUB"/>
    <property type="match status" value="1"/>
</dbReference>
<comment type="caution">
    <text evidence="2">Lacks conserved residue(s) required for the propagation of feature annotation.</text>
</comment>
<dbReference type="PANTHER" id="PTHR24255">
    <property type="entry name" value="COMPLEMENT COMPONENT 1, S SUBCOMPONENT-RELATED"/>
    <property type="match status" value="1"/>
</dbReference>
<dbReference type="InterPro" id="IPR000859">
    <property type="entry name" value="CUB_dom"/>
</dbReference>
<evidence type="ECO:0000313" key="5">
    <source>
        <dbReference type="Proteomes" id="UP001159428"/>
    </source>
</evidence>
<organism evidence="4 5">
    <name type="scientific">Pocillopora meandrina</name>
    <dbReference type="NCBI Taxonomy" id="46732"/>
    <lineage>
        <taxon>Eukaryota</taxon>
        <taxon>Metazoa</taxon>
        <taxon>Cnidaria</taxon>
        <taxon>Anthozoa</taxon>
        <taxon>Hexacorallia</taxon>
        <taxon>Scleractinia</taxon>
        <taxon>Astrocoeniina</taxon>
        <taxon>Pocilloporidae</taxon>
        <taxon>Pocillopora</taxon>
    </lineage>
</organism>
<dbReference type="GO" id="GO:0004252">
    <property type="term" value="F:serine-type endopeptidase activity"/>
    <property type="evidence" value="ECO:0007669"/>
    <property type="project" value="TreeGrafter"/>
</dbReference>
<dbReference type="AlphaFoldDB" id="A0AAU9W4H4"/>
<feature type="non-terminal residue" evidence="4">
    <location>
        <position position="1"/>
    </location>
</feature>
<dbReference type="Gene3D" id="2.60.120.290">
    <property type="entry name" value="Spermadhesin, CUB domain"/>
    <property type="match status" value="1"/>
</dbReference>
<comment type="caution">
    <text evidence="4">The sequence shown here is derived from an EMBL/GenBank/DDBJ whole genome shotgun (WGS) entry which is preliminary data.</text>
</comment>
<dbReference type="SUPFAM" id="SSF49854">
    <property type="entry name" value="Spermadhesin, CUB domain"/>
    <property type="match status" value="1"/>
</dbReference>
<gene>
    <name evidence="4" type="ORF">PMEA_00031715</name>
</gene>
<accession>A0AAU9W4H4</accession>